<evidence type="ECO:0000259" key="14">
    <source>
        <dbReference type="Pfam" id="PF26216"/>
    </source>
</evidence>
<feature type="domain" description="GDPGP1-like C-terminal" evidence="14">
    <location>
        <begin position="328"/>
        <end position="475"/>
    </location>
</feature>
<proteinExistence type="inferred from homology"/>
<dbReference type="Pfam" id="PF26216">
    <property type="entry name" value="GDPGP1_C"/>
    <property type="match status" value="1"/>
</dbReference>
<comment type="function">
    <text evidence="2">Specific and highly efficient GDP-D-glucose phosphorylase regulating the levels of GDP-D-glucose in cells.</text>
</comment>
<dbReference type="GO" id="GO:0016787">
    <property type="term" value="F:hydrolase activity"/>
    <property type="evidence" value="ECO:0007669"/>
    <property type="project" value="UniProtKB-KW"/>
</dbReference>
<keyword evidence="9" id="KW-0808">Transferase</keyword>
<accession>A0A7S0DCV2</accession>
<evidence type="ECO:0000256" key="1">
    <source>
        <dbReference type="ARBA" id="ARBA00000063"/>
    </source>
</evidence>
<dbReference type="GO" id="GO:0005085">
    <property type="term" value="F:guanyl-nucleotide exchange factor activity"/>
    <property type="evidence" value="ECO:0007669"/>
    <property type="project" value="UniProtKB-KW"/>
</dbReference>
<evidence type="ECO:0000256" key="10">
    <source>
        <dbReference type="ARBA" id="ARBA00022695"/>
    </source>
</evidence>
<reference evidence="16" key="1">
    <citation type="submission" date="2021-01" db="EMBL/GenBank/DDBJ databases">
        <authorList>
            <person name="Corre E."/>
            <person name="Pelletier E."/>
            <person name="Niang G."/>
            <person name="Scheremetjew M."/>
            <person name="Finn R."/>
            <person name="Kale V."/>
            <person name="Holt S."/>
            <person name="Cochrane G."/>
            <person name="Meng A."/>
            <person name="Brown T."/>
            <person name="Cohen L."/>
        </authorList>
    </citation>
    <scope>NUCLEOTIDE SEQUENCE</scope>
    <source>
        <strain evidence="16">CCAC1681</strain>
    </source>
</reference>
<feature type="region of interest" description="Disordered" evidence="13">
    <location>
        <begin position="532"/>
        <end position="555"/>
    </location>
</feature>
<gene>
    <name evidence="16" type="ORF">MSP1401_LOCUS11680</name>
</gene>
<organism evidence="16">
    <name type="scientific">Micromonas pusilla</name>
    <name type="common">Picoplanktonic green alga</name>
    <name type="synonym">Chromulina pusilla</name>
    <dbReference type="NCBI Taxonomy" id="38833"/>
    <lineage>
        <taxon>Eukaryota</taxon>
        <taxon>Viridiplantae</taxon>
        <taxon>Chlorophyta</taxon>
        <taxon>Mamiellophyceae</taxon>
        <taxon>Mamiellales</taxon>
        <taxon>Mamiellaceae</taxon>
        <taxon>Micromonas</taxon>
    </lineage>
</organism>
<evidence type="ECO:0000256" key="13">
    <source>
        <dbReference type="SAM" id="MobiDB-lite"/>
    </source>
</evidence>
<evidence type="ECO:0000256" key="11">
    <source>
        <dbReference type="ARBA" id="ARBA00022741"/>
    </source>
</evidence>
<dbReference type="PANTHER" id="PTHR20884">
    <property type="entry name" value="GDP-D-GLUCOSE PHOSPHORYLASE 1"/>
    <property type="match status" value="1"/>
</dbReference>
<dbReference type="InterPro" id="IPR058866">
    <property type="entry name" value="GDPGP1_N"/>
</dbReference>
<dbReference type="PANTHER" id="PTHR20884:SF8">
    <property type="entry name" value="GDP-D-GLUCOSE PHOSPHORYLASE 1"/>
    <property type="match status" value="1"/>
</dbReference>
<dbReference type="GO" id="GO:0000166">
    <property type="term" value="F:nucleotide binding"/>
    <property type="evidence" value="ECO:0007669"/>
    <property type="project" value="UniProtKB-KW"/>
</dbReference>
<keyword evidence="8" id="KW-0344">Guanine-nucleotide releasing factor</keyword>
<feature type="compositionally biased region" description="Low complexity" evidence="13">
    <location>
        <begin position="95"/>
        <end position="105"/>
    </location>
</feature>
<protein>
    <recommendedName>
        <fullName evidence="6">GDP-D-glucose phosphorylase 1</fullName>
        <ecNumber evidence="5">2.7.7.78</ecNumber>
    </recommendedName>
</protein>
<dbReference type="GO" id="GO:0005737">
    <property type="term" value="C:cytoplasm"/>
    <property type="evidence" value="ECO:0007669"/>
    <property type="project" value="UniProtKB-SubCell"/>
</dbReference>
<sequence>MTLTIKRVPTVVSIHQLDEDENDPKASLVRGVCAPGSALPTLSTAPRRAAIKAMKKVRSFGSFDDLRVPDLASERDSASEASFDGSGAFARAPASDDGSCSDGDTGSTGGGYVQDVSPFDRILLSAWEDRFAAGLFRYDVTAVKTKVVPGGCGFVAQFNEGRATKKRPTEFSVDEVCQAYDANKFNFTKADKSEILFAFRDARAEEEAREDPGTGDLFVNRHDRHSNGSNNRHSGSTFDAARVVENDGVSPTVVLINVSPIEYGHVLLCPRVLEGLPQRVSPETLLPPLLMAAESRNPYFRVGYNSLGAYATINHLHFQAYYLMEAFPIERAPTRRLPARVFPTKRHRHGIKVSEVTEYPVRCVCFERGDGFESLAHMVGVACQRLQERNCPFNLLVADHGARVFLIPQKFSQRVAAGEVPADVVATGVNPAVFEISGHLLYKTQEDYDSCSQEAAQRMLECASLTEEDFYDTVAFALEDDDAPSAMATFAGAKLGAGVGGRLATIRGSVDGACSEARVTLDADVAAAKRVATKAGDVSPKSLTGGPGSSVSSGD</sequence>
<comment type="catalytic activity">
    <reaction evidence="1">
        <text>GDP-alpha-D-glucose + phosphate = alpha-D-glucose 1-phosphate + GDP + H(+)</text>
        <dbReference type="Rhea" id="RHEA:30387"/>
        <dbReference type="ChEBI" id="CHEBI:15378"/>
        <dbReference type="ChEBI" id="CHEBI:43474"/>
        <dbReference type="ChEBI" id="CHEBI:58189"/>
        <dbReference type="ChEBI" id="CHEBI:58601"/>
        <dbReference type="ChEBI" id="CHEBI:62230"/>
        <dbReference type="EC" id="2.7.7.78"/>
    </reaction>
</comment>
<feature type="compositionally biased region" description="Low complexity" evidence="13">
    <location>
        <begin position="227"/>
        <end position="236"/>
    </location>
</feature>
<evidence type="ECO:0000256" key="7">
    <source>
        <dbReference type="ARBA" id="ARBA00022490"/>
    </source>
</evidence>
<comment type="similarity">
    <text evidence="4">Belongs to the GDPGP1 family.</text>
</comment>
<dbReference type="EC" id="2.7.7.78" evidence="5"/>
<evidence type="ECO:0000256" key="6">
    <source>
        <dbReference type="ARBA" id="ARBA00018857"/>
    </source>
</evidence>
<dbReference type="GO" id="GO:0006006">
    <property type="term" value="P:glucose metabolic process"/>
    <property type="evidence" value="ECO:0007669"/>
    <property type="project" value="TreeGrafter"/>
</dbReference>
<feature type="domain" description="GDPGP1-like N-terminal" evidence="15">
    <location>
        <begin position="249"/>
        <end position="321"/>
    </location>
</feature>
<evidence type="ECO:0000256" key="8">
    <source>
        <dbReference type="ARBA" id="ARBA00022658"/>
    </source>
</evidence>
<dbReference type="GO" id="GO:0080048">
    <property type="term" value="F:GDP-D-glucose phosphorylase activity"/>
    <property type="evidence" value="ECO:0007669"/>
    <property type="project" value="UniProtKB-EC"/>
</dbReference>
<dbReference type="EMBL" id="HBEN01014024">
    <property type="protein sequence ID" value="CAD8450473.1"/>
    <property type="molecule type" value="Transcribed_RNA"/>
</dbReference>
<keyword evidence="11" id="KW-0547">Nucleotide-binding</keyword>
<keyword evidence="10" id="KW-0548">Nucleotidyltransferase</keyword>
<keyword evidence="12" id="KW-0378">Hydrolase</keyword>
<evidence type="ECO:0000256" key="5">
    <source>
        <dbReference type="ARBA" id="ARBA00012507"/>
    </source>
</evidence>
<evidence type="ECO:0000256" key="9">
    <source>
        <dbReference type="ARBA" id="ARBA00022679"/>
    </source>
</evidence>
<feature type="region of interest" description="Disordered" evidence="13">
    <location>
        <begin position="207"/>
        <end position="237"/>
    </location>
</feature>
<dbReference type="AlphaFoldDB" id="A0A7S0DCV2"/>
<evidence type="ECO:0000256" key="3">
    <source>
        <dbReference type="ARBA" id="ARBA00004496"/>
    </source>
</evidence>
<dbReference type="Pfam" id="PF26217">
    <property type="entry name" value="GDPGP1_N"/>
    <property type="match status" value="2"/>
</dbReference>
<evidence type="ECO:0000259" key="15">
    <source>
        <dbReference type="Pfam" id="PF26217"/>
    </source>
</evidence>
<evidence type="ECO:0000256" key="4">
    <source>
        <dbReference type="ARBA" id="ARBA00006451"/>
    </source>
</evidence>
<feature type="region of interest" description="Disordered" evidence="13">
    <location>
        <begin position="77"/>
        <end position="112"/>
    </location>
</feature>
<evidence type="ECO:0000256" key="12">
    <source>
        <dbReference type="ARBA" id="ARBA00022801"/>
    </source>
</evidence>
<name>A0A7S0DCV2_MICPS</name>
<comment type="subcellular location">
    <subcellularLocation>
        <location evidence="3">Cytoplasm</location>
    </subcellularLocation>
</comment>
<dbReference type="InterPro" id="IPR026506">
    <property type="entry name" value="GDPGP"/>
</dbReference>
<evidence type="ECO:0000256" key="2">
    <source>
        <dbReference type="ARBA" id="ARBA00003049"/>
    </source>
</evidence>
<dbReference type="InterPro" id="IPR058865">
    <property type="entry name" value="GDPGP1_C"/>
</dbReference>
<evidence type="ECO:0000313" key="16">
    <source>
        <dbReference type="EMBL" id="CAD8450473.1"/>
    </source>
</evidence>
<feature type="domain" description="GDPGP1-like N-terminal" evidence="15">
    <location>
        <begin position="119"/>
        <end position="207"/>
    </location>
</feature>
<keyword evidence="7" id="KW-0963">Cytoplasm</keyword>